<reference evidence="2" key="1">
    <citation type="journal article" date="2020" name="Stud. Mycol.">
        <title>101 Dothideomycetes genomes: a test case for predicting lifestyles and emergence of pathogens.</title>
        <authorList>
            <person name="Haridas S."/>
            <person name="Albert R."/>
            <person name="Binder M."/>
            <person name="Bloem J."/>
            <person name="Labutti K."/>
            <person name="Salamov A."/>
            <person name="Andreopoulos B."/>
            <person name="Baker S."/>
            <person name="Barry K."/>
            <person name="Bills G."/>
            <person name="Bluhm B."/>
            <person name="Cannon C."/>
            <person name="Castanera R."/>
            <person name="Culley D."/>
            <person name="Daum C."/>
            <person name="Ezra D."/>
            <person name="Gonzalez J."/>
            <person name="Henrissat B."/>
            <person name="Kuo A."/>
            <person name="Liang C."/>
            <person name="Lipzen A."/>
            <person name="Lutzoni F."/>
            <person name="Magnuson J."/>
            <person name="Mondo S."/>
            <person name="Nolan M."/>
            <person name="Ohm R."/>
            <person name="Pangilinan J."/>
            <person name="Park H.-J."/>
            <person name="Ramirez L."/>
            <person name="Alfaro M."/>
            <person name="Sun H."/>
            <person name="Tritt A."/>
            <person name="Yoshinaga Y."/>
            <person name="Zwiers L.-H."/>
            <person name="Turgeon B."/>
            <person name="Goodwin S."/>
            <person name="Spatafora J."/>
            <person name="Crous P."/>
            <person name="Grigoriev I."/>
        </authorList>
    </citation>
    <scope>NUCLEOTIDE SEQUENCE</scope>
    <source>
        <strain evidence="2">CBS 183.55</strain>
    </source>
</reference>
<gene>
    <name evidence="2" type="ORF">M421DRAFT_220626</name>
</gene>
<dbReference type="AlphaFoldDB" id="A0A6A5RGG2"/>
<feature type="region of interest" description="Disordered" evidence="1">
    <location>
        <begin position="72"/>
        <end position="101"/>
    </location>
</feature>
<feature type="compositionally biased region" description="Acidic residues" evidence="1">
    <location>
        <begin position="196"/>
        <end position="214"/>
    </location>
</feature>
<dbReference type="RefSeq" id="XP_033446500.1">
    <property type="nucleotide sequence ID" value="XM_033588306.1"/>
</dbReference>
<accession>A0A6A5RGG2</accession>
<dbReference type="Proteomes" id="UP000800082">
    <property type="component" value="Unassembled WGS sequence"/>
</dbReference>
<proteinExistence type="predicted"/>
<name>A0A6A5RGG2_9PLEO</name>
<feature type="compositionally biased region" description="Basic and acidic residues" evidence="1">
    <location>
        <begin position="235"/>
        <end position="252"/>
    </location>
</feature>
<dbReference type="GeneID" id="54345953"/>
<keyword evidence="3" id="KW-1185">Reference proteome</keyword>
<sequence length="275" mass="28701">MLAKGSAAECGWDGGDIKSGCDEGIQGACGRVVLVAGLEGAAGTALATVLRAGQLMLRRRLSVGWRRTRRMTTARRSAGETELERGCAERPSRTGDQTTECRGLGATTAGSAAQFETTKDAERGVQSEVCSEVCSERCAVRDVQCSVSNARCAVSNARCAVFSVQCAVCSVQCEAFSARCSMRGPCEPRGSTVENSDGDGDGDGEGDGDGDGDGEWTAGGGQTVRRGMRAGCPFHVDEASSERQRPTQRHPDGCAAQPLLPGPGPGLILRRLDEH</sequence>
<evidence type="ECO:0000313" key="3">
    <source>
        <dbReference type="Proteomes" id="UP000800082"/>
    </source>
</evidence>
<dbReference type="EMBL" id="ML978978">
    <property type="protein sequence ID" value="KAF1926248.1"/>
    <property type="molecule type" value="Genomic_DNA"/>
</dbReference>
<feature type="region of interest" description="Disordered" evidence="1">
    <location>
        <begin position="187"/>
        <end position="275"/>
    </location>
</feature>
<protein>
    <submittedName>
        <fullName evidence="2">Uncharacterized protein</fullName>
    </submittedName>
</protein>
<organism evidence="2 3">
    <name type="scientific">Didymella exigua CBS 183.55</name>
    <dbReference type="NCBI Taxonomy" id="1150837"/>
    <lineage>
        <taxon>Eukaryota</taxon>
        <taxon>Fungi</taxon>
        <taxon>Dikarya</taxon>
        <taxon>Ascomycota</taxon>
        <taxon>Pezizomycotina</taxon>
        <taxon>Dothideomycetes</taxon>
        <taxon>Pleosporomycetidae</taxon>
        <taxon>Pleosporales</taxon>
        <taxon>Pleosporineae</taxon>
        <taxon>Didymellaceae</taxon>
        <taxon>Didymella</taxon>
    </lineage>
</organism>
<evidence type="ECO:0000313" key="2">
    <source>
        <dbReference type="EMBL" id="KAF1926248.1"/>
    </source>
</evidence>
<evidence type="ECO:0000256" key="1">
    <source>
        <dbReference type="SAM" id="MobiDB-lite"/>
    </source>
</evidence>
<feature type="compositionally biased region" description="Basic and acidic residues" evidence="1">
    <location>
        <begin position="77"/>
        <end position="93"/>
    </location>
</feature>